<sequence length="149" mass="16902">MPPRRPVGHVQRMRTLQPARQRYRYQTARATRDSRQSSLMTSESASVRCDRRCSQRPDVNECMEGDNPCPDICINTMGSYLCDCNRKGYRLAEDLSGCLGETPSTFVPHIQVSPRVNARRVSVEARTIISKCNCWSFSRSAMPVINESV</sequence>
<keyword evidence="5" id="KW-1185">Reference proteome</keyword>
<dbReference type="InterPro" id="IPR001881">
    <property type="entry name" value="EGF-like_Ca-bd_dom"/>
</dbReference>
<dbReference type="Gene3D" id="2.10.25.10">
    <property type="entry name" value="Laminin"/>
    <property type="match status" value="1"/>
</dbReference>
<dbReference type="InterPro" id="IPR049883">
    <property type="entry name" value="NOTCH1_EGF-like"/>
</dbReference>
<evidence type="ECO:0000256" key="2">
    <source>
        <dbReference type="ARBA" id="ARBA00023157"/>
    </source>
</evidence>
<dbReference type="EMBL" id="PZQS01000003">
    <property type="protein sequence ID" value="PVD34333.1"/>
    <property type="molecule type" value="Genomic_DNA"/>
</dbReference>
<dbReference type="CDD" id="cd00054">
    <property type="entry name" value="EGF_CA"/>
    <property type="match status" value="1"/>
</dbReference>
<evidence type="ECO:0000259" key="3">
    <source>
        <dbReference type="SMART" id="SM00179"/>
    </source>
</evidence>
<evidence type="ECO:0000256" key="1">
    <source>
        <dbReference type="ARBA" id="ARBA00022536"/>
    </source>
</evidence>
<feature type="domain" description="EGF-like calcium-binding" evidence="3">
    <location>
        <begin position="58"/>
        <end position="99"/>
    </location>
</feature>
<reference evidence="4 5" key="1">
    <citation type="submission" date="2018-04" db="EMBL/GenBank/DDBJ databases">
        <title>The genome of golden apple snail Pomacea canaliculata provides insight into stress tolerance and invasive adaptation.</title>
        <authorList>
            <person name="Liu C."/>
            <person name="Liu B."/>
            <person name="Ren Y."/>
            <person name="Zhang Y."/>
            <person name="Wang H."/>
            <person name="Li S."/>
            <person name="Jiang F."/>
            <person name="Yin L."/>
            <person name="Zhang G."/>
            <person name="Qian W."/>
            <person name="Fan W."/>
        </authorList>
    </citation>
    <scope>NUCLEOTIDE SEQUENCE [LARGE SCALE GENOMIC DNA]</scope>
    <source>
        <strain evidence="4">SZHN2017</strain>
        <tissue evidence="4">Muscle</tissue>
    </source>
</reference>
<dbReference type="PROSITE" id="PS01187">
    <property type="entry name" value="EGF_CA"/>
    <property type="match status" value="1"/>
</dbReference>
<protein>
    <recommendedName>
        <fullName evidence="3">EGF-like calcium-binding domain-containing protein</fullName>
    </recommendedName>
</protein>
<keyword evidence="1" id="KW-0245">EGF-like domain</keyword>
<proteinExistence type="predicted"/>
<organism evidence="4 5">
    <name type="scientific">Pomacea canaliculata</name>
    <name type="common">Golden apple snail</name>
    <dbReference type="NCBI Taxonomy" id="400727"/>
    <lineage>
        <taxon>Eukaryota</taxon>
        <taxon>Metazoa</taxon>
        <taxon>Spiralia</taxon>
        <taxon>Lophotrochozoa</taxon>
        <taxon>Mollusca</taxon>
        <taxon>Gastropoda</taxon>
        <taxon>Caenogastropoda</taxon>
        <taxon>Architaenioglossa</taxon>
        <taxon>Ampullarioidea</taxon>
        <taxon>Ampullariidae</taxon>
        <taxon>Pomacea</taxon>
    </lineage>
</organism>
<dbReference type="GO" id="GO:0005509">
    <property type="term" value="F:calcium ion binding"/>
    <property type="evidence" value="ECO:0007669"/>
    <property type="project" value="InterPro"/>
</dbReference>
<comment type="caution">
    <text evidence="4">The sequence shown here is derived from an EMBL/GenBank/DDBJ whole genome shotgun (WGS) entry which is preliminary data.</text>
</comment>
<evidence type="ECO:0000313" key="5">
    <source>
        <dbReference type="Proteomes" id="UP000245119"/>
    </source>
</evidence>
<name>A0A2T7PLM6_POMCA</name>
<dbReference type="InterPro" id="IPR018097">
    <property type="entry name" value="EGF_Ca-bd_CS"/>
</dbReference>
<keyword evidence="2" id="KW-1015">Disulfide bond</keyword>
<accession>A0A2T7PLM6</accession>
<dbReference type="Pfam" id="PF07645">
    <property type="entry name" value="EGF_CA"/>
    <property type="match status" value="1"/>
</dbReference>
<dbReference type="SUPFAM" id="SSF57196">
    <property type="entry name" value="EGF/Laminin"/>
    <property type="match status" value="1"/>
</dbReference>
<dbReference type="Proteomes" id="UP000245119">
    <property type="component" value="Linkage Group LG3"/>
</dbReference>
<gene>
    <name evidence="4" type="ORF">C0Q70_05604</name>
</gene>
<dbReference type="AlphaFoldDB" id="A0A2T7PLM6"/>
<evidence type="ECO:0000313" key="4">
    <source>
        <dbReference type="EMBL" id="PVD34333.1"/>
    </source>
</evidence>
<dbReference type="SMART" id="SM00179">
    <property type="entry name" value="EGF_CA"/>
    <property type="match status" value="1"/>
</dbReference>